<name>D7FX97_ECTSI</name>
<feature type="compositionally biased region" description="Basic residues" evidence="1">
    <location>
        <begin position="45"/>
        <end position="55"/>
    </location>
</feature>
<keyword evidence="2" id="KW-0282">Flagellum</keyword>
<feature type="compositionally biased region" description="Acidic residues" evidence="1">
    <location>
        <begin position="20"/>
        <end position="34"/>
    </location>
</feature>
<accession>D7FX97</accession>
<dbReference type="EMBL" id="FN649752">
    <property type="protein sequence ID" value="CBJ49275.1"/>
    <property type="molecule type" value="Genomic_DNA"/>
</dbReference>
<feature type="region of interest" description="Disordered" evidence="1">
    <location>
        <begin position="13"/>
        <end position="55"/>
    </location>
</feature>
<sequence>MGKKSSKRCCIFHKKRNFDESDSDESDSDADDEERERRWAQPKPGRPKAHQLYHG</sequence>
<evidence type="ECO:0000256" key="1">
    <source>
        <dbReference type="SAM" id="MobiDB-lite"/>
    </source>
</evidence>
<dbReference type="AlphaFoldDB" id="D7FX97"/>
<dbReference type="Pfam" id="PF07491">
    <property type="entry name" value="PPI_Ypi1"/>
    <property type="match status" value="1"/>
</dbReference>
<evidence type="ECO:0000313" key="3">
    <source>
        <dbReference type="Proteomes" id="UP000002630"/>
    </source>
</evidence>
<keyword evidence="2" id="KW-0969">Cilium</keyword>
<keyword evidence="2" id="KW-0966">Cell projection</keyword>
<dbReference type="GO" id="GO:0004865">
    <property type="term" value="F:protein serine/threonine phosphatase inhibitor activity"/>
    <property type="evidence" value="ECO:0007669"/>
    <property type="project" value="InterPro"/>
</dbReference>
<keyword evidence="3" id="KW-1185">Reference proteome</keyword>
<proteinExistence type="predicted"/>
<evidence type="ECO:0000313" key="2">
    <source>
        <dbReference type="EMBL" id="CBJ49275.1"/>
    </source>
</evidence>
<gene>
    <name evidence="2" type="ORF">Esi_0320_0030</name>
</gene>
<reference evidence="2 3" key="1">
    <citation type="journal article" date="2010" name="Nature">
        <title>The Ectocarpus genome and the independent evolution of multicellularity in brown algae.</title>
        <authorList>
            <person name="Cock J.M."/>
            <person name="Sterck L."/>
            <person name="Rouze P."/>
            <person name="Scornet D."/>
            <person name="Allen A.E."/>
            <person name="Amoutzias G."/>
            <person name="Anthouard V."/>
            <person name="Artiguenave F."/>
            <person name="Aury J.M."/>
            <person name="Badger J.H."/>
            <person name="Beszteri B."/>
            <person name="Billiau K."/>
            <person name="Bonnet E."/>
            <person name="Bothwell J.H."/>
            <person name="Bowler C."/>
            <person name="Boyen C."/>
            <person name="Brownlee C."/>
            <person name="Carrano C.J."/>
            <person name="Charrier B."/>
            <person name="Cho G.Y."/>
            <person name="Coelho S.M."/>
            <person name="Collen J."/>
            <person name="Corre E."/>
            <person name="Da Silva C."/>
            <person name="Delage L."/>
            <person name="Delaroque N."/>
            <person name="Dittami S.M."/>
            <person name="Doulbeau S."/>
            <person name="Elias M."/>
            <person name="Farnham G."/>
            <person name="Gachon C.M."/>
            <person name="Gschloessl B."/>
            <person name="Heesch S."/>
            <person name="Jabbari K."/>
            <person name="Jubin C."/>
            <person name="Kawai H."/>
            <person name="Kimura K."/>
            <person name="Kloareg B."/>
            <person name="Kupper F.C."/>
            <person name="Lang D."/>
            <person name="Le Bail A."/>
            <person name="Leblanc C."/>
            <person name="Lerouge P."/>
            <person name="Lohr M."/>
            <person name="Lopez P.J."/>
            <person name="Martens C."/>
            <person name="Maumus F."/>
            <person name="Michel G."/>
            <person name="Miranda-Saavedra D."/>
            <person name="Morales J."/>
            <person name="Moreau H."/>
            <person name="Motomura T."/>
            <person name="Nagasato C."/>
            <person name="Napoli C.A."/>
            <person name="Nelson D.R."/>
            <person name="Nyvall-Collen P."/>
            <person name="Peters A.F."/>
            <person name="Pommier C."/>
            <person name="Potin P."/>
            <person name="Poulain J."/>
            <person name="Quesneville H."/>
            <person name="Read B."/>
            <person name="Rensing S.A."/>
            <person name="Ritter A."/>
            <person name="Rousvoal S."/>
            <person name="Samanta M."/>
            <person name="Samson G."/>
            <person name="Schroeder D.C."/>
            <person name="Segurens B."/>
            <person name="Strittmatter M."/>
            <person name="Tonon T."/>
            <person name="Tregear J.W."/>
            <person name="Valentin K."/>
            <person name="von Dassow P."/>
            <person name="Yamagishi T."/>
            <person name="Van de Peer Y."/>
            <person name="Wincker P."/>
        </authorList>
    </citation>
    <scope>NUCLEOTIDE SEQUENCE [LARGE SCALE GENOMIC DNA]</scope>
    <source>
        <strain evidence="3">Ec32 / CCAP1310/4</strain>
    </source>
</reference>
<dbReference type="EMBL" id="FN648510">
    <property type="protein sequence ID" value="CBJ49275.1"/>
    <property type="molecule type" value="Genomic_DNA"/>
</dbReference>
<dbReference type="InterPro" id="IPR011107">
    <property type="entry name" value="PPI_Ypi1"/>
</dbReference>
<organism evidence="2 3">
    <name type="scientific">Ectocarpus siliculosus</name>
    <name type="common">Brown alga</name>
    <name type="synonym">Conferva siliculosa</name>
    <dbReference type="NCBI Taxonomy" id="2880"/>
    <lineage>
        <taxon>Eukaryota</taxon>
        <taxon>Sar</taxon>
        <taxon>Stramenopiles</taxon>
        <taxon>Ochrophyta</taxon>
        <taxon>PX clade</taxon>
        <taxon>Phaeophyceae</taxon>
        <taxon>Ectocarpales</taxon>
        <taxon>Ectocarpaceae</taxon>
        <taxon>Ectocarpus</taxon>
    </lineage>
</organism>
<protein>
    <submittedName>
        <fullName evidence="2">Flagellar associated protein</fullName>
    </submittedName>
</protein>
<dbReference type="Proteomes" id="UP000002630">
    <property type="component" value="Linkage Group LG27"/>
</dbReference>
<dbReference type="InParanoid" id="D7FX97"/>